<organism evidence="1 2">
    <name type="scientific">Melastoma candidum</name>
    <dbReference type="NCBI Taxonomy" id="119954"/>
    <lineage>
        <taxon>Eukaryota</taxon>
        <taxon>Viridiplantae</taxon>
        <taxon>Streptophyta</taxon>
        <taxon>Embryophyta</taxon>
        <taxon>Tracheophyta</taxon>
        <taxon>Spermatophyta</taxon>
        <taxon>Magnoliopsida</taxon>
        <taxon>eudicotyledons</taxon>
        <taxon>Gunneridae</taxon>
        <taxon>Pentapetalae</taxon>
        <taxon>rosids</taxon>
        <taxon>malvids</taxon>
        <taxon>Myrtales</taxon>
        <taxon>Melastomataceae</taxon>
        <taxon>Melastomatoideae</taxon>
        <taxon>Melastomateae</taxon>
        <taxon>Melastoma</taxon>
    </lineage>
</organism>
<name>A0ACB9QVP3_9MYRT</name>
<accession>A0ACB9QVP3</accession>
<reference evidence="2" key="1">
    <citation type="journal article" date="2023" name="Front. Plant Sci.">
        <title>Chromosomal-level genome assembly of Melastoma candidum provides insights into trichome evolution.</title>
        <authorList>
            <person name="Zhong Y."/>
            <person name="Wu W."/>
            <person name="Sun C."/>
            <person name="Zou P."/>
            <person name="Liu Y."/>
            <person name="Dai S."/>
            <person name="Zhou R."/>
        </authorList>
    </citation>
    <scope>NUCLEOTIDE SEQUENCE [LARGE SCALE GENOMIC DNA]</scope>
</reference>
<dbReference type="Proteomes" id="UP001057402">
    <property type="component" value="Chromosome 5"/>
</dbReference>
<evidence type="ECO:0000313" key="2">
    <source>
        <dbReference type="Proteomes" id="UP001057402"/>
    </source>
</evidence>
<keyword evidence="2" id="KW-1185">Reference proteome</keyword>
<dbReference type="EMBL" id="CM042884">
    <property type="protein sequence ID" value="KAI4369273.1"/>
    <property type="molecule type" value="Genomic_DNA"/>
</dbReference>
<protein>
    <submittedName>
        <fullName evidence="1">Uncharacterized protein</fullName>
    </submittedName>
</protein>
<evidence type="ECO:0000313" key="1">
    <source>
        <dbReference type="EMBL" id="KAI4369273.1"/>
    </source>
</evidence>
<sequence length="243" mass="26424">MVFEGLKAVIGEAAPERRGGGGAPLRRFLYYVHSPDPSHLRIHVTDFHSNTWEALRSVSQFEDMKDSIGFGGTWSDFMDYFLASIQSNDVKLILDGQSDSRGAGSARLVAQKAKGMPVIVISLLQLDDPEAREAISNLSLELFSIYKSTCSLPQGDQRHGIQSVGVLSTAKDANGSVKGNLNSYSKKQKLPDTTTGASSDQSNHDASKDTRPAKVVNTRVVPVHRRSKVRGAVLLNPEDDVND</sequence>
<gene>
    <name evidence="1" type="ORF">MLD38_017733</name>
</gene>
<proteinExistence type="predicted"/>
<comment type="caution">
    <text evidence="1">The sequence shown here is derived from an EMBL/GenBank/DDBJ whole genome shotgun (WGS) entry which is preliminary data.</text>
</comment>